<accession>A0A7W5F9W7</accession>
<dbReference type="SUPFAM" id="SSF47413">
    <property type="entry name" value="lambda repressor-like DNA-binding domains"/>
    <property type="match status" value="1"/>
</dbReference>
<evidence type="ECO:0000313" key="1">
    <source>
        <dbReference type="EMBL" id="MBB3090625.1"/>
    </source>
</evidence>
<dbReference type="InterPro" id="IPR010982">
    <property type="entry name" value="Lambda_DNA-bd_dom_sf"/>
</dbReference>
<protein>
    <submittedName>
        <fullName evidence="1">Transcriptional regulator with XRE-family HTH domain</fullName>
    </submittedName>
</protein>
<evidence type="ECO:0000313" key="2">
    <source>
        <dbReference type="Proteomes" id="UP000577707"/>
    </source>
</evidence>
<dbReference type="EMBL" id="JACHXG010000007">
    <property type="protein sequence ID" value="MBB3090625.1"/>
    <property type="molecule type" value="Genomic_DNA"/>
</dbReference>
<name>A0A7W5F9W7_9ACTN</name>
<dbReference type="Proteomes" id="UP000577707">
    <property type="component" value="Unassembled WGS sequence"/>
</dbReference>
<reference evidence="1 2" key="1">
    <citation type="submission" date="2020-08" db="EMBL/GenBank/DDBJ databases">
        <title>Genomic Encyclopedia of Type Strains, Phase III (KMG-III): the genomes of soil and plant-associated and newly described type strains.</title>
        <authorList>
            <person name="Whitman W."/>
        </authorList>
    </citation>
    <scope>NUCLEOTIDE SEQUENCE [LARGE SCALE GENOMIC DNA]</scope>
    <source>
        <strain evidence="1 2">CECT 3302</strain>
    </source>
</reference>
<gene>
    <name evidence="1" type="ORF">FHS12_003583</name>
</gene>
<proteinExistence type="predicted"/>
<comment type="caution">
    <text evidence="1">The sequence shown here is derived from an EMBL/GenBank/DDBJ whole genome shotgun (WGS) entry which is preliminary data.</text>
</comment>
<keyword evidence="2" id="KW-1185">Reference proteome</keyword>
<dbReference type="AlphaFoldDB" id="A0A7W5F9W7"/>
<organism evidence="1 2">
    <name type="scientific">Nocardioides albus</name>
    <dbReference type="NCBI Taxonomy" id="1841"/>
    <lineage>
        <taxon>Bacteria</taxon>
        <taxon>Bacillati</taxon>
        <taxon>Actinomycetota</taxon>
        <taxon>Actinomycetes</taxon>
        <taxon>Propionibacteriales</taxon>
        <taxon>Nocardioidaceae</taxon>
        <taxon>Nocardioides</taxon>
    </lineage>
</organism>
<dbReference type="RefSeq" id="WP_183547749.1">
    <property type="nucleotide sequence ID" value="NZ_BMQT01000005.1"/>
</dbReference>
<dbReference type="GO" id="GO:0003677">
    <property type="term" value="F:DNA binding"/>
    <property type="evidence" value="ECO:0007669"/>
    <property type="project" value="InterPro"/>
</dbReference>
<sequence>MSVEENIRRQRELYGEPLGELVRRATAPLGLTQATTAKVLGLSPAMLSHLMTGQRVKIANPIALGRLHALIDLGASAGELTTSQINARLDEIRELSSELTTGARVMAAEGGAVVRGVLRAVASGRELQQAADALRDVAPGLADVLRIYGSGTDEELRTHFASIRHLL</sequence>